<dbReference type="Gene3D" id="3.40.50.12780">
    <property type="entry name" value="N-terminal domain of ligase-like"/>
    <property type="match status" value="1"/>
</dbReference>
<keyword evidence="4" id="KW-0276">Fatty acid metabolism</keyword>
<evidence type="ECO:0000256" key="2">
    <source>
        <dbReference type="ARBA" id="ARBA00022598"/>
    </source>
</evidence>
<keyword evidence="3" id="KW-0547">Nucleotide-binding</keyword>
<dbReference type="GO" id="GO:0005783">
    <property type="term" value="C:endoplasmic reticulum"/>
    <property type="evidence" value="ECO:0007669"/>
    <property type="project" value="TreeGrafter"/>
</dbReference>
<dbReference type="WBParaSite" id="MhA1_Contig473.frz3.gene1">
    <property type="protein sequence ID" value="MhA1_Contig473.frz3.gene1"/>
    <property type="gene ID" value="MhA1_Contig473.frz3.gene1"/>
</dbReference>
<evidence type="ECO:0000313" key="9">
    <source>
        <dbReference type="Proteomes" id="UP000095281"/>
    </source>
</evidence>
<comment type="similarity">
    <text evidence="1">Belongs to the ATP-dependent AMP-binding enzyme family.</text>
</comment>
<organism evidence="9 10">
    <name type="scientific">Meloidogyne hapla</name>
    <name type="common">Root-knot nematode worm</name>
    <dbReference type="NCBI Taxonomy" id="6305"/>
    <lineage>
        <taxon>Eukaryota</taxon>
        <taxon>Metazoa</taxon>
        <taxon>Ecdysozoa</taxon>
        <taxon>Nematoda</taxon>
        <taxon>Chromadorea</taxon>
        <taxon>Rhabditida</taxon>
        <taxon>Tylenchina</taxon>
        <taxon>Tylenchomorpha</taxon>
        <taxon>Tylenchoidea</taxon>
        <taxon>Meloidogynidae</taxon>
        <taxon>Meloidogyninae</taxon>
        <taxon>Meloidogyne</taxon>
    </lineage>
</organism>
<reference evidence="10" key="1">
    <citation type="submission" date="2016-11" db="UniProtKB">
        <authorList>
            <consortium name="WormBaseParasite"/>
        </authorList>
    </citation>
    <scope>IDENTIFICATION</scope>
</reference>
<dbReference type="GO" id="GO:0005811">
    <property type="term" value="C:lipid droplet"/>
    <property type="evidence" value="ECO:0007669"/>
    <property type="project" value="TreeGrafter"/>
</dbReference>
<keyword evidence="5" id="KW-0067">ATP-binding</keyword>
<evidence type="ECO:0000256" key="4">
    <source>
        <dbReference type="ARBA" id="ARBA00022832"/>
    </source>
</evidence>
<dbReference type="PROSITE" id="PS00455">
    <property type="entry name" value="AMP_BINDING"/>
    <property type="match status" value="1"/>
</dbReference>
<dbReference type="GO" id="GO:0030182">
    <property type="term" value="P:neuron differentiation"/>
    <property type="evidence" value="ECO:0007669"/>
    <property type="project" value="TreeGrafter"/>
</dbReference>
<dbReference type="InterPro" id="IPR045851">
    <property type="entry name" value="AMP-bd_C_sf"/>
</dbReference>
<dbReference type="Pfam" id="PF00501">
    <property type="entry name" value="AMP-binding"/>
    <property type="match status" value="1"/>
</dbReference>
<evidence type="ECO:0000256" key="3">
    <source>
        <dbReference type="ARBA" id="ARBA00022741"/>
    </source>
</evidence>
<dbReference type="InterPro" id="IPR020845">
    <property type="entry name" value="AMP-binding_CS"/>
</dbReference>
<dbReference type="SUPFAM" id="SSF56801">
    <property type="entry name" value="Acetyl-CoA synthetase-like"/>
    <property type="match status" value="1"/>
</dbReference>
<dbReference type="Gene3D" id="3.30.300.30">
    <property type="match status" value="1"/>
</dbReference>
<dbReference type="GO" id="GO:0005524">
    <property type="term" value="F:ATP binding"/>
    <property type="evidence" value="ECO:0007669"/>
    <property type="project" value="UniProtKB-KW"/>
</dbReference>
<evidence type="ECO:0000259" key="8">
    <source>
        <dbReference type="Pfam" id="PF00501"/>
    </source>
</evidence>
<dbReference type="SMR" id="A0A1I8BQR5"/>
<feature type="domain" description="AMP-dependent synthetase/ligase" evidence="8">
    <location>
        <begin position="161"/>
        <end position="591"/>
    </location>
</feature>
<dbReference type="InterPro" id="IPR020459">
    <property type="entry name" value="AMP-binding"/>
</dbReference>
<dbReference type="GO" id="GO:0004467">
    <property type="term" value="F:long-chain fatty acid-CoA ligase activity"/>
    <property type="evidence" value="ECO:0007669"/>
    <property type="project" value="UniProtKB-EC"/>
</dbReference>
<accession>A0A1I8BQR5</accession>
<name>A0A1I8BQR5_MELHA</name>
<evidence type="ECO:0000256" key="5">
    <source>
        <dbReference type="ARBA" id="ARBA00022840"/>
    </source>
</evidence>
<dbReference type="InterPro" id="IPR000873">
    <property type="entry name" value="AMP-dep_synth/lig_dom"/>
</dbReference>
<dbReference type="PRINTS" id="PR00154">
    <property type="entry name" value="AMPBINDING"/>
</dbReference>
<dbReference type="AlphaFoldDB" id="A0A1I8BQR5"/>
<dbReference type="EC" id="6.2.1.3" evidence="7"/>
<evidence type="ECO:0000313" key="10">
    <source>
        <dbReference type="WBParaSite" id="MhA1_Contig473.frz3.gene1"/>
    </source>
</evidence>
<dbReference type="GO" id="GO:0005886">
    <property type="term" value="C:plasma membrane"/>
    <property type="evidence" value="ECO:0007669"/>
    <property type="project" value="TreeGrafter"/>
</dbReference>
<evidence type="ECO:0000256" key="1">
    <source>
        <dbReference type="ARBA" id="ARBA00006432"/>
    </source>
</evidence>
<dbReference type="InterPro" id="IPR042099">
    <property type="entry name" value="ANL_N_sf"/>
</dbReference>
<dbReference type="OMA" id="CESKELC"/>
<comment type="catalytic activity">
    <reaction evidence="6">
        <text>a long-chain fatty acid + ATP + CoA = a long-chain fatty acyl-CoA + AMP + diphosphate</text>
        <dbReference type="Rhea" id="RHEA:15421"/>
        <dbReference type="ChEBI" id="CHEBI:30616"/>
        <dbReference type="ChEBI" id="CHEBI:33019"/>
        <dbReference type="ChEBI" id="CHEBI:57287"/>
        <dbReference type="ChEBI" id="CHEBI:57560"/>
        <dbReference type="ChEBI" id="CHEBI:83139"/>
        <dbReference type="ChEBI" id="CHEBI:456215"/>
        <dbReference type="EC" id="6.2.1.3"/>
    </reaction>
    <physiologicalReaction direction="left-to-right" evidence="6">
        <dbReference type="Rhea" id="RHEA:15422"/>
    </physiologicalReaction>
</comment>
<keyword evidence="2" id="KW-0436">Ligase</keyword>
<dbReference type="PANTHER" id="PTHR43272">
    <property type="entry name" value="LONG-CHAIN-FATTY-ACID--COA LIGASE"/>
    <property type="match status" value="1"/>
</dbReference>
<sequence>MISQQLLFAQGLFVSLNLSFIKNKLYFFNWQKCQTGKILLLGEKRIEQELVEQERPFYISALAAFMKVFFIFYDALVFVPFKIFADPEKKKERSRELKARPVDENNPGSPWRHVDTIDGPLYTELFEGCNTLGKIWDEAAKLHDGLTCMGTRTVLEVSQERQADGRTFQKLVLGEYVWQNYEDVDNMITNVTRGLSIIGITKGQHVVIYSETRMEWLVSAIACFKSGLPIVTVYPTLGEEAIAYAMGECDGVAVFTSRALLPKVLTSIKKCPNIKKIIYFSDMHTMRENAEQASDEIKQAFKDDGRDLYSFQSLQDIGNDFQQFSDWYVNSDDLAMIMYTSGTTGNPKGVLLSHRNIISALSGQSVVIPVDNKDTYIGYLPLAHILEVCAELVCLAKGTRIGYSSPTTLYDRAMKIKKGSKGDCGELKPTLIACVPAIMDRIFKAVSDDVKERSPIQRELFRICYERKRNRYEEGYTSLVMNRLAFDRIRKILGGNLRFVLSGGAPLNAETQRFMNICFCCPVVQGYGLTETCGGATLADEHDLSTGSVGPPLRCCEIMLRDWKEAGYSPYNTPPQGEILIHGDNVAKGYYKMERNEDFIELNGKRWFATGDIGEFRGDGSLCIIDRKKDLIKLAHGEYISLGRVETSLLTNQHIDNICVYGNSHYDYLIALVVPNQKNIETLAENNGIDGLSFDKLCESKELCIILQKELQDFVKDKLRRDEIPKKIYICKEQWTPASGLLTEAFKLKRKNIEKEFEQQIKMLYGDKSGGGVSSKG</sequence>
<protein>
    <recommendedName>
        <fullName evidence="7">long-chain-fatty-acid--CoA ligase</fullName>
        <ecNumber evidence="7">6.2.1.3</ecNumber>
    </recommendedName>
</protein>
<evidence type="ECO:0000256" key="6">
    <source>
        <dbReference type="ARBA" id="ARBA00024484"/>
    </source>
</evidence>
<evidence type="ECO:0000256" key="7">
    <source>
        <dbReference type="ARBA" id="ARBA00026121"/>
    </source>
</evidence>
<dbReference type="Proteomes" id="UP000095281">
    <property type="component" value="Unplaced"/>
</dbReference>
<dbReference type="PANTHER" id="PTHR43272:SF83">
    <property type="entry name" value="ACYL-COA SYNTHETASE LONG-CHAIN, ISOFORM J"/>
    <property type="match status" value="1"/>
</dbReference>
<proteinExistence type="inferred from homology"/>
<keyword evidence="4" id="KW-0443">Lipid metabolism</keyword>
<dbReference type="GO" id="GO:0035336">
    <property type="term" value="P:long-chain fatty-acyl-CoA metabolic process"/>
    <property type="evidence" value="ECO:0007669"/>
    <property type="project" value="TreeGrafter"/>
</dbReference>
<keyword evidence="9" id="KW-1185">Reference proteome</keyword>